<protein>
    <recommendedName>
        <fullName evidence="1">SET domain-containing protein</fullName>
    </recommendedName>
</protein>
<dbReference type="CDD" id="cd20071">
    <property type="entry name" value="SET_SMYD"/>
    <property type="match status" value="1"/>
</dbReference>
<feature type="domain" description="SET" evidence="1">
    <location>
        <begin position="181"/>
        <end position="383"/>
    </location>
</feature>
<accession>A0A835RRL6</accession>
<gene>
    <name evidence="2" type="ORF">HPP92_007660</name>
</gene>
<dbReference type="SUPFAM" id="SSF82199">
    <property type="entry name" value="SET domain"/>
    <property type="match status" value="1"/>
</dbReference>
<dbReference type="InterPro" id="IPR053209">
    <property type="entry name" value="Gramillin-biosynth_MTr"/>
</dbReference>
<dbReference type="OrthoDB" id="1028014at2759"/>
<dbReference type="Proteomes" id="UP000639772">
    <property type="component" value="Chromosome 3"/>
</dbReference>
<dbReference type="AlphaFoldDB" id="A0A835RRL6"/>
<dbReference type="PANTHER" id="PTHR47643">
    <property type="entry name" value="TPR DOMAIN PROTEIN (AFU_ORTHOLOGUE AFUA_5G12710)"/>
    <property type="match status" value="1"/>
</dbReference>
<proteinExistence type="predicted"/>
<dbReference type="InterPro" id="IPR011990">
    <property type="entry name" value="TPR-like_helical_dom_sf"/>
</dbReference>
<evidence type="ECO:0000313" key="2">
    <source>
        <dbReference type="EMBL" id="KAG0490797.1"/>
    </source>
</evidence>
<dbReference type="InterPro" id="IPR019734">
    <property type="entry name" value="TPR_rpt"/>
</dbReference>
<evidence type="ECO:0000259" key="1">
    <source>
        <dbReference type="PROSITE" id="PS50280"/>
    </source>
</evidence>
<dbReference type="PANTHER" id="PTHR47643:SF2">
    <property type="entry name" value="TPR DOMAIN PROTEIN (AFU_ORTHOLOGUE AFUA_5G12710)"/>
    <property type="match status" value="1"/>
</dbReference>
<comment type="caution">
    <text evidence="2">The sequence shown here is derived from an EMBL/GenBank/DDBJ whole genome shotgun (WGS) entry which is preliminary data.</text>
</comment>
<dbReference type="InterPro" id="IPR001214">
    <property type="entry name" value="SET_dom"/>
</dbReference>
<dbReference type="InterPro" id="IPR046341">
    <property type="entry name" value="SET_dom_sf"/>
</dbReference>
<reference evidence="2 3" key="1">
    <citation type="journal article" date="2020" name="Nat. Food">
        <title>A phased Vanilla planifolia genome enables genetic improvement of flavour and production.</title>
        <authorList>
            <person name="Hasing T."/>
            <person name="Tang H."/>
            <person name="Brym M."/>
            <person name="Khazi F."/>
            <person name="Huang T."/>
            <person name="Chambers A.H."/>
        </authorList>
    </citation>
    <scope>NUCLEOTIDE SEQUENCE [LARGE SCALE GENOMIC DNA]</scope>
    <source>
        <tissue evidence="2">Leaf</tissue>
    </source>
</reference>
<dbReference type="PROSITE" id="PS50280">
    <property type="entry name" value="SET"/>
    <property type="match status" value="1"/>
</dbReference>
<dbReference type="SMART" id="SM00317">
    <property type="entry name" value="SET"/>
    <property type="match status" value="1"/>
</dbReference>
<sequence>MKMKGSAAEEEMKKLRSTATELLLREDWNEYINLYSRFIASCNFSQTSPIDDDYDPVDSAKLRRALCCALSNRAEAQSRLRNLSAALNDCDRALTVDPVHLKSLVCKGKLLLDLHRYSQASDCFRRAAALSDANNSAGNLSQLLGRTQKLEAQSKTGAVDLSDWVANGFVSNCPELAEYVGPVDIRPSEAGGGRGLFATKSVEAGTPLVITKAVALGRGIFPNAPAGSSEHESAYTAARMVVWKDFVGRVIDAAEKCSRTLSLLYTLFTGDLLGDLMVSKIDLFKPECSVDQNNVSIPVSKGKEVDVQRILKVLDVNCLTEEALSAKVLGKKKDSCSVGLWLLPSFVNHSCCPNARRLHVGDRVVVHASRDIKSGEEITFAYFDVLQPLGQRREMAKRWGFLCSCARCRFEETREKDLAELLCGISTAGDAGKGVVARVENMVRMSRMKEKEKGFVRASFWMHYAIAYGSEMRVRNSKGRIPAEILVAENIHGAVGGDERLLKTVMRSCKKRRDFVNAAEAMEMETIMKLARGVYGKVMKNQAMKAFVEVEFAGSSK</sequence>
<dbReference type="EMBL" id="JADCNM010000003">
    <property type="protein sequence ID" value="KAG0490797.1"/>
    <property type="molecule type" value="Genomic_DNA"/>
</dbReference>
<dbReference type="Pfam" id="PF00856">
    <property type="entry name" value="SET"/>
    <property type="match status" value="1"/>
</dbReference>
<dbReference type="Gene3D" id="1.25.40.10">
    <property type="entry name" value="Tetratricopeptide repeat domain"/>
    <property type="match status" value="1"/>
</dbReference>
<dbReference type="Gene3D" id="2.170.270.10">
    <property type="entry name" value="SET domain"/>
    <property type="match status" value="1"/>
</dbReference>
<dbReference type="SUPFAM" id="SSF48452">
    <property type="entry name" value="TPR-like"/>
    <property type="match status" value="1"/>
</dbReference>
<dbReference type="SMART" id="SM00028">
    <property type="entry name" value="TPR"/>
    <property type="match status" value="2"/>
</dbReference>
<evidence type="ECO:0000313" key="3">
    <source>
        <dbReference type="Proteomes" id="UP000639772"/>
    </source>
</evidence>
<organism evidence="2 3">
    <name type="scientific">Vanilla planifolia</name>
    <name type="common">Vanilla</name>
    <dbReference type="NCBI Taxonomy" id="51239"/>
    <lineage>
        <taxon>Eukaryota</taxon>
        <taxon>Viridiplantae</taxon>
        <taxon>Streptophyta</taxon>
        <taxon>Embryophyta</taxon>
        <taxon>Tracheophyta</taxon>
        <taxon>Spermatophyta</taxon>
        <taxon>Magnoliopsida</taxon>
        <taxon>Liliopsida</taxon>
        <taxon>Asparagales</taxon>
        <taxon>Orchidaceae</taxon>
        <taxon>Vanilloideae</taxon>
        <taxon>Vanilleae</taxon>
        <taxon>Vanilla</taxon>
    </lineage>
</organism>
<name>A0A835RRL6_VANPL</name>